<comment type="caution">
    <text evidence="3">The sequence shown here is derived from an EMBL/GenBank/DDBJ whole genome shotgun (WGS) entry which is preliminary data.</text>
</comment>
<evidence type="ECO:0000313" key="4">
    <source>
        <dbReference type="Proteomes" id="UP000544110"/>
    </source>
</evidence>
<evidence type="ECO:0008006" key="5">
    <source>
        <dbReference type="Google" id="ProtNLM"/>
    </source>
</evidence>
<organism evidence="3 4">
    <name type="scientific">Nocardioides perillae</name>
    <dbReference type="NCBI Taxonomy" id="1119534"/>
    <lineage>
        <taxon>Bacteria</taxon>
        <taxon>Bacillati</taxon>
        <taxon>Actinomycetota</taxon>
        <taxon>Actinomycetes</taxon>
        <taxon>Propionibacteriales</taxon>
        <taxon>Nocardioidaceae</taxon>
        <taxon>Nocardioides</taxon>
    </lineage>
</organism>
<evidence type="ECO:0000256" key="1">
    <source>
        <dbReference type="SAM" id="MobiDB-lite"/>
    </source>
</evidence>
<keyword evidence="4" id="KW-1185">Reference proteome</keyword>
<dbReference type="Proteomes" id="UP000544110">
    <property type="component" value="Unassembled WGS sequence"/>
</dbReference>
<accession>A0A7Y9RU43</accession>
<dbReference type="EMBL" id="JACCAC010000001">
    <property type="protein sequence ID" value="NYG56661.1"/>
    <property type="molecule type" value="Genomic_DNA"/>
</dbReference>
<feature type="signal peptide" evidence="2">
    <location>
        <begin position="1"/>
        <end position="27"/>
    </location>
</feature>
<feature type="chain" id="PRO_5031073031" description="Gram-positive cocci surface proteins LPxTG domain-containing protein" evidence="2">
    <location>
        <begin position="28"/>
        <end position="425"/>
    </location>
</feature>
<feature type="compositionally biased region" description="Polar residues" evidence="1">
    <location>
        <begin position="51"/>
        <end position="61"/>
    </location>
</feature>
<evidence type="ECO:0000256" key="2">
    <source>
        <dbReference type="SAM" id="SignalP"/>
    </source>
</evidence>
<proteinExistence type="predicted"/>
<feature type="region of interest" description="Disordered" evidence="1">
    <location>
        <begin position="347"/>
        <end position="387"/>
    </location>
</feature>
<feature type="compositionally biased region" description="Gly residues" evidence="1">
    <location>
        <begin position="367"/>
        <end position="377"/>
    </location>
</feature>
<protein>
    <recommendedName>
        <fullName evidence="5">Gram-positive cocci surface proteins LPxTG domain-containing protein</fullName>
    </recommendedName>
</protein>
<sequence>MKKNIVRAGAVGGVATLALLAAAPGYAATVVAQSSATAIEIAIAGNGQGSGQVRATASDDGTTAKEGETQPPISVLGNQGLINAGTLQQDAAADVVNRNGLSAACAGVAGEGASIAEVGDSDCLTPGQPVGVSIANLDLSEVVVINPESALAPLGDVLNGPLAQLLGAVTAPLSDALAGTPIGDLAIGGTFDAIQARCTAAPGTAAGTASIANASLGLTLAGQSVQAVQLPANPAPNTPVVTDLDEVVNVILDGVEVQLREGLDGVLDPLGLLTQAVQDNIVDTVVAQVADQLEPLEQNVLNITLNKQTTTGPGQISVTALDLQLLPAIAEAAGASAVSLEIGQVSCGPNARVTPGDPVDPTDPTTPGGGDGPGDGPGLPAVPTVIDAGASTDGGLSADTALLGAGALALAGAAGIAGHRRLARR</sequence>
<dbReference type="RefSeq" id="WP_179518880.1">
    <property type="nucleotide sequence ID" value="NZ_JACCAC010000001.1"/>
</dbReference>
<reference evidence="3 4" key="1">
    <citation type="submission" date="2020-07" db="EMBL/GenBank/DDBJ databases">
        <title>Sequencing the genomes of 1000 actinobacteria strains.</title>
        <authorList>
            <person name="Klenk H.-P."/>
        </authorList>
    </citation>
    <scope>NUCLEOTIDE SEQUENCE [LARGE SCALE GENOMIC DNA]</scope>
    <source>
        <strain evidence="3 4">DSM 24552</strain>
    </source>
</reference>
<feature type="region of interest" description="Disordered" evidence="1">
    <location>
        <begin position="49"/>
        <end position="71"/>
    </location>
</feature>
<name>A0A7Y9RU43_9ACTN</name>
<gene>
    <name evidence="3" type="ORF">BJ989_002965</name>
</gene>
<keyword evidence="2" id="KW-0732">Signal</keyword>
<evidence type="ECO:0000313" key="3">
    <source>
        <dbReference type="EMBL" id="NYG56661.1"/>
    </source>
</evidence>
<dbReference type="AlphaFoldDB" id="A0A7Y9RU43"/>
<feature type="compositionally biased region" description="Low complexity" evidence="1">
    <location>
        <begin position="353"/>
        <end position="366"/>
    </location>
</feature>